<gene>
    <name evidence="1" type="ORF">ABGN05_29965</name>
</gene>
<evidence type="ECO:0000313" key="1">
    <source>
        <dbReference type="EMBL" id="MEX0409837.1"/>
    </source>
</evidence>
<organism evidence="1 2">
    <name type="scientific">Aquibium pacificus</name>
    <dbReference type="NCBI Taxonomy" id="3153579"/>
    <lineage>
        <taxon>Bacteria</taxon>
        <taxon>Pseudomonadati</taxon>
        <taxon>Pseudomonadota</taxon>
        <taxon>Alphaproteobacteria</taxon>
        <taxon>Hyphomicrobiales</taxon>
        <taxon>Phyllobacteriaceae</taxon>
        <taxon>Aquibium</taxon>
    </lineage>
</organism>
<dbReference type="Pfam" id="PF13350">
    <property type="entry name" value="Y_phosphatase3"/>
    <property type="match status" value="1"/>
</dbReference>
<keyword evidence="2" id="KW-1185">Reference proteome</keyword>
<feature type="non-terminal residue" evidence="1">
    <location>
        <position position="1"/>
    </location>
</feature>
<dbReference type="EMBL" id="JBDPGJ010000050">
    <property type="protein sequence ID" value="MEX0409837.1"/>
    <property type="molecule type" value="Genomic_DNA"/>
</dbReference>
<dbReference type="InterPro" id="IPR026893">
    <property type="entry name" value="Tyr/Ser_Pase_IphP-type"/>
</dbReference>
<protein>
    <submittedName>
        <fullName evidence="1">Tyrosine-protein phosphatase</fullName>
    </submittedName>
</protein>
<dbReference type="InterPro" id="IPR029021">
    <property type="entry name" value="Prot-tyrosine_phosphatase-like"/>
</dbReference>
<dbReference type="RefSeq" id="WP_367957740.1">
    <property type="nucleotide sequence ID" value="NZ_JBDPGJ010000050.1"/>
</dbReference>
<dbReference type="Proteomes" id="UP001556692">
    <property type="component" value="Unassembled WGS sequence"/>
</dbReference>
<sequence length="96" mass="10631">RAAQFADRVLSFEALDNFRDYGDYPAAHGTRLKKGQLYRSAHHGKATDADLARLAALDVAVVVDLRRKSERLRDPARRPPGFRALVIDNDLGDGGE</sequence>
<dbReference type="SUPFAM" id="SSF52799">
    <property type="entry name" value="(Phosphotyrosine protein) phosphatases II"/>
    <property type="match status" value="1"/>
</dbReference>
<name>A0ABV3SSP5_9HYPH</name>
<feature type="non-terminal residue" evidence="1">
    <location>
        <position position="96"/>
    </location>
</feature>
<reference evidence="1 2" key="1">
    <citation type="submission" date="2024-05" db="EMBL/GenBank/DDBJ databases">
        <authorList>
            <person name="Jiang F."/>
        </authorList>
    </citation>
    <scope>NUCLEOTIDE SEQUENCE [LARGE SCALE GENOMIC DNA]</scope>
    <source>
        <strain evidence="1 2">LZ166</strain>
    </source>
</reference>
<proteinExistence type="predicted"/>
<evidence type="ECO:0000313" key="2">
    <source>
        <dbReference type="Proteomes" id="UP001556692"/>
    </source>
</evidence>
<accession>A0ABV3SSP5</accession>
<comment type="caution">
    <text evidence="1">The sequence shown here is derived from an EMBL/GenBank/DDBJ whole genome shotgun (WGS) entry which is preliminary data.</text>
</comment>
<dbReference type="Gene3D" id="3.90.190.10">
    <property type="entry name" value="Protein tyrosine phosphatase superfamily"/>
    <property type="match status" value="1"/>
</dbReference>